<dbReference type="Gene3D" id="3.90.176.10">
    <property type="entry name" value="Toxin ADP-ribosyltransferase, Chain A, domain 1"/>
    <property type="match status" value="1"/>
</dbReference>
<organism evidence="10 12">
    <name type="scientific">Rotaria socialis</name>
    <dbReference type="NCBI Taxonomy" id="392032"/>
    <lineage>
        <taxon>Eukaryota</taxon>
        <taxon>Metazoa</taxon>
        <taxon>Spiralia</taxon>
        <taxon>Gnathifera</taxon>
        <taxon>Rotifera</taxon>
        <taxon>Eurotatoria</taxon>
        <taxon>Bdelloidea</taxon>
        <taxon>Philodinida</taxon>
        <taxon>Philodinidae</taxon>
        <taxon>Rotaria</taxon>
    </lineage>
</organism>
<dbReference type="Gene3D" id="1.25.40.10">
    <property type="entry name" value="Tetratricopeptide repeat domain"/>
    <property type="match status" value="2"/>
</dbReference>
<evidence type="ECO:0000256" key="2">
    <source>
        <dbReference type="ARBA" id="ARBA00022676"/>
    </source>
</evidence>
<sequence length="689" mass="79841">MSRLDYRSKHNWLRRLPTVRSGLLLLCIEGSGLSLSMSKKFKETIIQINDLHKYHMICYTSTSKCIRYLKEARIYERIIIIMVINKIATENISQFAKYHQIKSILVVSPDNNNNEYTPSETIAETYVFSDHETMFAKLQFLTDEDQQAVEKNIFNTFNPDGRSLRDVRQYIGPFVWSHAYIAIIMSMSCNTQCAKRQMLAEFRRHPAYCKNNAQLAKISEFERNYRSADAIRWYTKDSFLHTMINEALRTEDPRVLYIYRFYISDLCKRLEETSALNRGCQKSSFRVYRGTTIDRDEIEKFCVGMLVGSNGFLSSSRSSEVAKMFMGLDQITGMSPSQSQTNKQQYVLFEIVIDPDQTIDLMMADVSEQSNYPEEQEVLFGLGTTFIIKQIKHDNQHNVWHVEMTGSSEMGELKKEHTKHVENGLRYYDATTLFGVFLSGVSSNYPVAINYLQSCLRNMTFNDPYRASIYYSLARVYRHLGKLQHSIEYFRRAMLLRKRSLPQSCYAYADTLADLAVTYSQVNNTAKAVSLHEQAITLFRRILPPNHIDMPLYYTQLAYSYWQEKQYEKAHSLLLTALSILKEDKTSKFSGITFTMHTMGLVKYAMSQREAAVSYLKEALELRRKFYADDHPSVAQACYSLALIYMDNGDKQVALDYAQTALTIYQTKLPKDHSDLKKSTELVERILSS</sequence>
<dbReference type="PROSITE" id="PS51996">
    <property type="entry name" value="TR_MART"/>
    <property type="match status" value="1"/>
</dbReference>
<dbReference type="InterPro" id="IPR000768">
    <property type="entry name" value="ART"/>
</dbReference>
<evidence type="ECO:0000256" key="7">
    <source>
        <dbReference type="ARBA" id="ARBA00047597"/>
    </source>
</evidence>
<dbReference type="PANTHER" id="PTHR45641">
    <property type="entry name" value="TETRATRICOPEPTIDE REPEAT PROTEIN (AFU_ORTHOLOGUE AFUA_6G03870)"/>
    <property type="match status" value="1"/>
</dbReference>
<keyword evidence="5" id="KW-0677">Repeat</keyword>
<dbReference type="Pfam" id="PF01129">
    <property type="entry name" value="ART"/>
    <property type="match status" value="1"/>
</dbReference>
<keyword evidence="9" id="KW-0520">NAD</keyword>
<dbReference type="SUPFAM" id="SSF56399">
    <property type="entry name" value="ADP-ribosylation"/>
    <property type="match status" value="1"/>
</dbReference>
<dbReference type="Proteomes" id="UP000663825">
    <property type="component" value="Unassembled WGS sequence"/>
</dbReference>
<protein>
    <recommendedName>
        <fullName evidence="9">NAD(P)(+)--arginine ADP-ribosyltransferase</fullName>
        <ecNumber evidence="9">2.4.2.31</ecNumber>
    </recommendedName>
    <alternativeName>
        <fullName evidence="9">Mono(ADP-ribosyl)transferase</fullName>
    </alternativeName>
</protein>
<dbReference type="Pfam" id="PF13424">
    <property type="entry name" value="TPR_12"/>
    <property type="match status" value="2"/>
</dbReference>
<evidence type="ECO:0000256" key="5">
    <source>
        <dbReference type="ARBA" id="ARBA00022737"/>
    </source>
</evidence>
<dbReference type="PROSITE" id="PS50005">
    <property type="entry name" value="TPR"/>
    <property type="match status" value="1"/>
</dbReference>
<evidence type="ECO:0000256" key="3">
    <source>
        <dbReference type="ARBA" id="ARBA00022679"/>
    </source>
</evidence>
<evidence type="ECO:0000313" key="12">
    <source>
        <dbReference type="Proteomes" id="UP000663825"/>
    </source>
</evidence>
<keyword evidence="9" id="KW-0521">NADP</keyword>
<keyword evidence="3 9" id="KW-0808">Transferase</keyword>
<keyword evidence="13" id="KW-1185">Reference proteome</keyword>
<evidence type="ECO:0000256" key="4">
    <source>
        <dbReference type="ARBA" id="ARBA00022695"/>
    </source>
</evidence>
<keyword evidence="4" id="KW-0548">Nucleotidyltransferase</keyword>
<evidence type="ECO:0000313" key="13">
    <source>
        <dbReference type="Proteomes" id="UP000663873"/>
    </source>
</evidence>
<comment type="caution">
    <text evidence="10">The sequence shown here is derived from an EMBL/GenBank/DDBJ whole genome shotgun (WGS) entry which is preliminary data.</text>
</comment>
<reference evidence="10" key="1">
    <citation type="submission" date="2021-02" db="EMBL/GenBank/DDBJ databases">
        <authorList>
            <person name="Nowell W R."/>
        </authorList>
    </citation>
    <scope>NUCLEOTIDE SEQUENCE</scope>
</reference>
<dbReference type="GO" id="GO:0016779">
    <property type="term" value="F:nucleotidyltransferase activity"/>
    <property type="evidence" value="ECO:0007669"/>
    <property type="project" value="UniProtKB-KW"/>
</dbReference>
<gene>
    <name evidence="10" type="ORF">TIS948_LOCUS9256</name>
    <name evidence="11" type="ORF">UJA718_LOCUS27487</name>
</gene>
<proteinExistence type="inferred from homology"/>
<dbReference type="AlphaFoldDB" id="A0A817P6M0"/>
<accession>A0A817P6M0</accession>
<dbReference type="OrthoDB" id="771227at2759"/>
<dbReference type="InterPro" id="IPR011990">
    <property type="entry name" value="TPR-like_helical_dom_sf"/>
</dbReference>
<dbReference type="Proteomes" id="UP000663873">
    <property type="component" value="Unassembled WGS sequence"/>
</dbReference>
<evidence type="ECO:0000256" key="6">
    <source>
        <dbReference type="ARBA" id="ARBA00022803"/>
    </source>
</evidence>
<dbReference type="EC" id="2.4.2.31" evidence="9"/>
<evidence type="ECO:0000256" key="9">
    <source>
        <dbReference type="RuleBase" id="RU361228"/>
    </source>
</evidence>
<keyword evidence="6 8" id="KW-0802">TPR repeat</keyword>
<feature type="repeat" description="TPR" evidence="8">
    <location>
        <begin position="467"/>
        <end position="500"/>
    </location>
</feature>
<dbReference type="SMART" id="SM00028">
    <property type="entry name" value="TPR"/>
    <property type="match status" value="5"/>
</dbReference>
<dbReference type="EMBL" id="CAJNXB010001197">
    <property type="protein sequence ID" value="CAF3142856.1"/>
    <property type="molecule type" value="Genomic_DNA"/>
</dbReference>
<name>A0A817P6M0_9BILA</name>
<dbReference type="InterPro" id="IPR019734">
    <property type="entry name" value="TPR_rpt"/>
</dbReference>
<comment type="similarity">
    <text evidence="1 9">Belongs to the Arg-specific ADP-ribosyltransferase family.</text>
</comment>
<dbReference type="GO" id="GO:0106274">
    <property type="term" value="F:NAD+-protein-arginine ADP-ribosyltransferase activity"/>
    <property type="evidence" value="ECO:0007669"/>
    <property type="project" value="UniProtKB-EC"/>
</dbReference>
<evidence type="ECO:0000256" key="8">
    <source>
        <dbReference type="PROSITE-ProRule" id="PRU00339"/>
    </source>
</evidence>
<dbReference type="EMBL" id="CAJOBP010007648">
    <property type="protein sequence ID" value="CAF4518904.1"/>
    <property type="molecule type" value="Genomic_DNA"/>
</dbReference>
<evidence type="ECO:0000313" key="11">
    <source>
        <dbReference type="EMBL" id="CAF4518904.1"/>
    </source>
</evidence>
<comment type="catalytic activity">
    <reaction evidence="7 9">
        <text>L-arginyl-[protein] + NAD(+) = N(omega)-(ADP-D-ribosyl)-L-arginyl-[protein] + nicotinamide + H(+)</text>
        <dbReference type="Rhea" id="RHEA:19149"/>
        <dbReference type="Rhea" id="RHEA-COMP:10532"/>
        <dbReference type="Rhea" id="RHEA-COMP:15087"/>
        <dbReference type="ChEBI" id="CHEBI:15378"/>
        <dbReference type="ChEBI" id="CHEBI:17154"/>
        <dbReference type="ChEBI" id="CHEBI:29965"/>
        <dbReference type="ChEBI" id="CHEBI:57540"/>
        <dbReference type="ChEBI" id="CHEBI:142554"/>
        <dbReference type="EC" id="2.4.2.31"/>
    </reaction>
</comment>
<keyword evidence="2 9" id="KW-0328">Glycosyltransferase</keyword>
<evidence type="ECO:0000313" key="10">
    <source>
        <dbReference type="EMBL" id="CAF3142856.1"/>
    </source>
</evidence>
<evidence type="ECO:0000256" key="1">
    <source>
        <dbReference type="ARBA" id="ARBA00009558"/>
    </source>
</evidence>
<dbReference type="SUPFAM" id="SSF48452">
    <property type="entry name" value="TPR-like"/>
    <property type="match status" value="2"/>
</dbReference>